<comment type="caution">
    <text evidence="1">The sequence shown here is derived from an EMBL/GenBank/DDBJ whole genome shotgun (WGS) entry which is preliminary data.</text>
</comment>
<accession>A0ACB7UDC7</accession>
<evidence type="ECO:0000313" key="1">
    <source>
        <dbReference type="EMBL" id="KAH7658215.1"/>
    </source>
</evidence>
<dbReference type="Proteomes" id="UP000827976">
    <property type="component" value="Chromosome 17"/>
</dbReference>
<proteinExistence type="predicted"/>
<name>A0ACB7UDC7_DIOAL</name>
<keyword evidence="2" id="KW-1185">Reference proteome</keyword>
<sequence>MEEVTPNPVCGKESLDLLNCVASSQFDREQCLRFLDALRSCVLEKKVKKFSLAKQQQVAGCPNIKQNS</sequence>
<dbReference type="EC" id="4.2.1.47" evidence="1"/>
<dbReference type="EMBL" id="CM037027">
    <property type="protein sequence ID" value="KAH7658215.1"/>
    <property type="molecule type" value="Genomic_DNA"/>
</dbReference>
<reference evidence="2" key="1">
    <citation type="journal article" date="2022" name="Nat. Commun.">
        <title>Chromosome evolution and the genetic basis of agronomically important traits in greater yam.</title>
        <authorList>
            <person name="Bredeson J.V."/>
            <person name="Lyons J.B."/>
            <person name="Oniyinde I.O."/>
            <person name="Okereke N.R."/>
            <person name="Kolade O."/>
            <person name="Nnabue I."/>
            <person name="Nwadili C.O."/>
            <person name="Hribova E."/>
            <person name="Parker M."/>
            <person name="Nwogha J."/>
            <person name="Shu S."/>
            <person name="Carlson J."/>
            <person name="Kariba R."/>
            <person name="Muthemba S."/>
            <person name="Knop K."/>
            <person name="Barton G.J."/>
            <person name="Sherwood A.V."/>
            <person name="Lopez-Montes A."/>
            <person name="Asiedu R."/>
            <person name="Jamnadass R."/>
            <person name="Muchugi A."/>
            <person name="Goodstein D."/>
            <person name="Egesi C.N."/>
            <person name="Featherston J."/>
            <person name="Asfaw A."/>
            <person name="Simpson G.G."/>
            <person name="Dolezel J."/>
            <person name="Hendre P.S."/>
            <person name="Van Deynze A."/>
            <person name="Kumar P.L."/>
            <person name="Obidiegwu J.E."/>
            <person name="Bhattacharjee R."/>
            <person name="Rokhsar D.S."/>
        </authorList>
    </citation>
    <scope>NUCLEOTIDE SEQUENCE [LARGE SCALE GENOMIC DNA]</scope>
    <source>
        <strain evidence="2">cv. TDa95/00328</strain>
    </source>
</reference>
<organism evidence="1 2">
    <name type="scientific">Dioscorea alata</name>
    <name type="common">Purple yam</name>
    <dbReference type="NCBI Taxonomy" id="55571"/>
    <lineage>
        <taxon>Eukaryota</taxon>
        <taxon>Viridiplantae</taxon>
        <taxon>Streptophyta</taxon>
        <taxon>Embryophyta</taxon>
        <taxon>Tracheophyta</taxon>
        <taxon>Spermatophyta</taxon>
        <taxon>Magnoliopsida</taxon>
        <taxon>Liliopsida</taxon>
        <taxon>Dioscoreales</taxon>
        <taxon>Dioscoreaceae</taxon>
        <taxon>Dioscorea</taxon>
    </lineage>
</organism>
<gene>
    <name evidence="1" type="ORF">IHE45_17G072900</name>
</gene>
<protein>
    <submittedName>
        <fullName evidence="1">GDP-mannose 4,6-dehydratase protein</fullName>
        <ecNumber evidence="1">4.2.1.47</ecNumber>
    </submittedName>
</protein>
<keyword evidence="1" id="KW-0456">Lyase</keyword>
<evidence type="ECO:0000313" key="2">
    <source>
        <dbReference type="Proteomes" id="UP000827976"/>
    </source>
</evidence>